<dbReference type="Gene3D" id="2.40.10.310">
    <property type="match status" value="1"/>
</dbReference>
<proteinExistence type="inferred from homology"/>
<evidence type="ECO:0000256" key="4">
    <source>
        <dbReference type="SAM" id="MobiDB-lite"/>
    </source>
</evidence>
<dbReference type="PANTHER" id="PTHR10394">
    <property type="entry name" value="40S RIBOSOMAL PROTEIN S8"/>
    <property type="match status" value="1"/>
</dbReference>
<feature type="region of interest" description="Disordered" evidence="4">
    <location>
        <begin position="310"/>
        <end position="345"/>
    </location>
</feature>
<dbReference type="Proteomes" id="UP001642487">
    <property type="component" value="Chromosome 7"/>
</dbReference>
<gene>
    <name evidence="5" type="ORF">CITCOLO1_LOCUS18070</name>
</gene>
<dbReference type="InterPro" id="IPR042563">
    <property type="entry name" value="Ribosomal_protein_eS8_euk"/>
</dbReference>
<evidence type="ECO:0000256" key="1">
    <source>
        <dbReference type="ARBA" id="ARBA00005257"/>
    </source>
</evidence>
<accession>A0ABP0YZ31</accession>
<reference evidence="5 6" key="1">
    <citation type="submission" date="2024-03" db="EMBL/GenBank/DDBJ databases">
        <authorList>
            <person name="Gkanogiannis A."/>
            <person name="Becerra Lopez-Lavalle L."/>
        </authorList>
    </citation>
    <scope>NUCLEOTIDE SEQUENCE [LARGE SCALE GENOMIC DNA]</scope>
</reference>
<evidence type="ECO:0000313" key="6">
    <source>
        <dbReference type="Proteomes" id="UP001642487"/>
    </source>
</evidence>
<keyword evidence="2" id="KW-0689">Ribosomal protein</keyword>
<organism evidence="5 6">
    <name type="scientific">Citrullus colocynthis</name>
    <name type="common">colocynth</name>
    <dbReference type="NCBI Taxonomy" id="252529"/>
    <lineage>
        <taxon>Eukaryota</taxon>
        <taxon>Viridiplantae</taxon>
        <taxon>Streptophyta</taxon>
        <taxon>Embryophyta</taxon>
        <taxon>Tracheophyta</taxon>
        <taxon>Spermatophyta</taxon>
        <taxon>Magnoliopsida</taxon>
        <taxon>eudicotyledons</taxon>
        <taxon>Gunneridae</taxon>
        <taxon>Pentapetalae</taxon>
        <taxon>rosids</taxon>
        <taxon>fabids</taxon>
        <taxon>Cucurbitales</taxon>
        <taxon>Cucurbitaceae</taxon>
        <taxon>Benincaseae</taxon>
        <taxon>Citrullus</taxon>
    </lineage>
</organism>
<protein>
    <recommendedName>
        <fullName evidence="7">40S ribosomal protein S8</fullName>
    </recommendedName>
</protein>
<sequence>MEGKFHWDMKSKVISRTSSIGRSSHSIYYSGTAEGVPFKWETQPGTPKDPPPQDLLPPLSPPPAVLSLGVPKPCINQPKPRPRLRLRLRFWKRIMRSRDARRAAKATTIDYGNGDPFCHNDKLETFSFLSSDCEFMASPRDSMSSSTTSSSSSSPSSFLDSLTMRNIGRQIKPNPRRIKTPLSPLAISLPTSLDRSRNPRLDYTTRALVSPRWESLVILCTRGVPLVARRRLGGRSESMSLEGNLPTPSYPVTSQSGGFEKTRILDVVYNASNNELVRTQTLVKSAIVQVDAAPFKQWYLQHYGVDIGRKKKTSTSAKKEEEGDAATEEVKKSNHVQRKIEKRQQDRKLDLHIEEQFSSGRLMACISSRPGQCGRADGYILEGKELEFYMKKLQRKRGKGAGAA</sequence>
<dbReference type="CDD" id="cd11380">
    <property type="entry name" value="Ribosomal_S8e_like"/>
    <property type="match status" value="1"/>
</dbReference>
<feature type="region of interest" description="Disordered" evidence="4">
    <location>
        <begin position="139"/>
        <end position="162"/>
    </location>
</feature>
<evidence type="ECO:0000256" key="3">
    <source>
        <dbReference type="ARBA" id="ARBA00023274"/>
    </source>
</evidence>
<keyword evidence="3" id="KW-0687">Ribonucleoprotein</keyword>
<feature type="compositionally biased region" description="Basic and acidic residues" evidence="4">
    <location>
        <begin position="328"/>
        <end position="345"/>
    </location>
</feature>
<name>A0ABP0YZ31_9ROSI</name>
<dbReference type="Gene3D" id="1.10.168.20">
    <property type="entry name" value="Ribosomal protein S8e, subdomain"/>
    <property type="match status" value="1"/>
</dbReference>
<dbReference type="Pfam" id="PF01201">
    <property type="entry name" value="Ribosomal_S8e"/>
    <property type="match status" value="1"/>
</dbReference>
<dbReference type="InterPro" id="IPR022309">
    <property type="entry name" value="Ribosomal_Se8/biogenesis_NSA2"/>
</dbReference>
<dbReference type="EMBL" id="OZ021741">
    <property type="protein sequence ID" value="CAK9325799.1"/>
    <property type="molecule type" value="Genomic_DNA"/>
</dbReference>
<comment type="similarity">
    <text evidence="1">Belongs to the eukaryotic ribosomal protein eS8 family.</text>
</comment>
<dbReference type="InterPro" id="IPR001047">
    <property type="entry name" value="Ribosomal_eS8"/>
</dbReference>
<keyword evidence="6" id="KW-1185">Reference proteome</keyword>
<evidence type="ECO:0008006" key="7">
    <source>
        <dbReference type="Google" id="ProtNLM"/>
    </source>
</evidence>
<evidence type="ECO:0000313" key="5">
    <source>
        <dbReference type="EMBL" id="CAK9325799.1"/>
    </source>
</evidence>
<evidence type="ECO:0000256" key="2">
    <source>
        <dbReference type="ARBA" id="ARBA00022980"/>
    </source>
</evidence>